<organism evidence="1 2">
    <name type="scientific">Phocoenobacter skyensis</name>
    <dbReference type="NCBI Taxonomy" id="97481"/>
    <lineage>
        <taxon>Bacteria</taxon>
        <taxon>Pseudomonadati</taxon>
        <taxon>Pseudomonadota</taxon>
        <taxon>Gammaproteobacteria</taxon>
        <taxon>Pasteurellales</taxon>
        <taxon>Pasteurellaceae</taxon>
        <taxon>Phocoenobacter</taxon>
    </lineage>
</organism>
<dbReference type="RefSeq" id="WP_306383701.1">
    <property type="nucleotide sequence ID" value="NZ_JASAVR010000001.1"/>
</dbReference>
<gene>
    <name evidence="1" type="ORF">QJT92_01330</name>
</gene>
<comment type="caution">
    <text evidence="1">The sequence shown here is derived from an EMBL/GenBank/DDBJ whole genome shotgun (WGS) entry which is preliminary data.</text>
</comment>
<keyword evidence="2" id="KW-1185">Reference proteome</keyword>
<name>A0ABT9JIC5_9PAST</name>
<evidence type="ECO:0000313" key="2">
    <source>
        <dbReference type="Proteomes" id="UP001224812"/>
    </source>
</evidence>
<dbReference type="Proteomes" id="UP001224812">
    <property type="component" value="Unassembled WGS sequence"/>
</dbReference>
<dbReference type="EMBL" id="JASAVS010000001">
    <property type="protein sequence ID" value="MDP8084575.1"/>
    <property type="molecule type" value="Genomic_DNA"/>
</dbReference>
<reference evidence="1 2" key="1">
    <citation type="journal article" date="2023" name="Front. Microbiol.">
        <title>Phylogeography and host specificity of Pasteurellaceae pathogenic to sea-farmed fish in the north-east Atlantic.</title>
        <authorList>
            <person name="Gulla S."/>
            <person name="Colquhoun D.J."/>
            <person name="Olsen A.B."/>
            <person name="Spilsberg B."/>
            <person name="Lagesen K."/>
            <person name="Aakesson C.P."/>
            <person name="Strom S."/>
            <person name="Manji F."/>
            <person name="Birkbeck T.H."/>
            <person name="Nilsen H.K."/>
        </authorList>
    </citation>
    <scope>NUCLEOTIDE SEQUENCE [LARGE SCALE GENOMIC DNA]</scope>
    <source>
        <strain evidence="1 2">VIO11850</strain>
    </source>
</reference>
<proteinExistence type="predicted"/>
<sequence>MIIWRPIIAKVTTLTEVKNGDCSLNDLLKLNALLDAQTSAEQQAYKK</sequence>
<accession>A0ABT9JIC5</accession>
<evidence type="ECO:0000313" key="1">
    <source>
        <dbReference type="EMBL" id="MDP8084575.1"/>
    </source>
</evidence>
<protein>
    <submittedName>
        <fullName evidence="1">Uncharacterized protein</fullName>
    </submittedName>
</protein>